<dbReference type="RefSeq" id="WP_006372233.1">
    <property type="nucleotide sequence ID" value="NZ_CP073075.1"/>
</dbReference>
<evidence type="ECO:0000313" key="2">
    <source>
        <dbReference type="EMBL" id="NKY01280.1"/>
    </source>
</evidence>
<accession>A0A846WKB8</accession>
<evidence type="ECO:0000313" key="3">
    <source>
        <dbReference type="Proteomes" id="UP000563898"/>
    </source>
</evidence>
<proteinExistence type="predicted"/>
<sequence>MLATDRAIPGAATTTSARPLVIDLAYGHTTIGAVGGPDVTDLLEAIDADVIVAGGVRIGVEQRWREVFAQMIGGYRGPLLIGHPSTWGAIRRGVLTRAAGSLRPDITLVPRAILVARSHADATVSRCAVVETTHRPTHHCAPVPPRWGVQRLRRGAAGWEIEDSAVLRPAGSTAADAAAVEEAIDDGVEAVYVDGDDPAEVGRAVDLILDHAVAGRVVSVDRRLIARWGSRVAHLEPLDFGDLEARVAASSGRRRVELTRWQVLGATLAVAMLVVGVVAAVALTRHDRPPAPADHRVTQGRTSLLIPTDWQQAEQSAPSGATSSSVQSRIVFVAPEDGSRILLVQSTVRAGSTPSSVALSLRNRIAQRGDDVVSEFSASTRFAGRDVISYREAPASGAPIRWYVLVEHDLQVSVGCQAGTGGDSVDEPCAQAVASARIAPA</sequence>
<dbReference type="Proteomes" id="UP000563898">
    <property type="component" value="Unassembled WGS sequence"/>
</dbReference>
<feature type="transmembrane region" description="Helical" evidence="1">
    <location>
        <begin position="263"/>
        <end position="283"/>
    </location>
</feature>
<reference evidence="2 3" key="1">
    <citation type="submission" date="2020-04" db="EMBL/GenBank/DDBJ databases">
        <title>MicrobeNet Type strains.</title>
        <authorList>
            <person name="Nicholson A.C."/>
        </authorList>
    </citation>
    <scope>NUCLEOTIDE SEQUENCE [LARGE SCALE GENOMIC DNA]</scope>
    <source>
        <strain evidence="2 3">ATCC BAA-14</strain>
    </source>
</reference>
<evidence type="ECO:0000256" key="1">
    <source>
        <dbReference type="SAM" id="Phobius"/>
    </source>
</evidence>
<dbReference type="EMBL" id="JAAXPC010000003">
    <property type="protein sequence ID" value="NKY01280.1"/>
    <property type="molecule type" value="Genomic_DNA"/>
</dbReference>
<name>A0A846WKB8_9ACTN</name>
<dbReference type="NCBIfam" id="TIGR03931">
    <property type="entry name" value="T7SS_Rv3446c"/>
    <property type="match status" value="1"/>
</dbReference>
<protein>
    <submittedName>
        <fullName evidence="2">Type VII secretion-associated protein</fullName>
    </submittedName>
</protein>
<dbReference type="InterPro" id="IPR023840">
    <property type="entry name" value="T7SS_Rv3446c"/>
</dbReference>
<keyword evidence="1" id="KW-0472">Membrane</keyword>
<organism evidence="2 3">
    <name type="scientific">Gordonia polyisoprenivorans</name>
    <dbReference type="NCBI Taxonomy" id="84595"/>
    <lineage>
        <taxon>Bacteria</taxon>
        <taxon>Bacillati</taxon>
        <taxon>Actinomycetota</taxon>
        <taxon>Actinomycetes</taxon>
        <taxon>Mycobacteriales</taxon>
        <taxon>Gordoniaceae</taxon>
        <taxon>Gordonia</taxon>
    </lineage>
</organism>
<gene>
    <name evidence="2" type="ORF">HGA05_06810</name>
</gene>
<comment type="caution">
    <text evidence="2">The sequence shown here is derived from an EMBL/GenBank/DDBJ whole genome shotgun (WGS) entry which is preliminary data.</text>
</comment>
<dbReference type="AlphaFoldDB" id="A0A846WKB8"/>
<keyword evidence="1" id="KW-0812">Transmembrane</keyword>
<keyword evidence="1" id="KW-1133">Transmembrane helix</keyword>